<keyword evidence="9" id="KW-1185">Reference proteome</keyword>
<keyword evidence="5 6" id="KW-0472">Membrane</keyword>
<gene>
    <name evidence="8" type="ORF">KDK_44840</name>
</gene>
<keyword evidence="3 6" id="KW-0812">Transmembrane</keyword>
<dbReference type="Gene3D" id="3.30.450.20">
    <property type="entry name" value="PAS domain"/>
    <property type="match status" value="1"/>
</dbReference>
<comment type="subcellular location">
    <subcellularLocation>
        <location evidence="1">Cell membrane</location>
        <topology evidence="1">Multi-pass membrane protein</topology>
    </subcellularLocation>
</comment>
<accession>A0A402ANT0</accession>
<name>A0A402ANT0_9CHLR</name>
<sequence length="510" mass="56137">MAQKDIQAKRQGGLPLSLRISIGYVFAAIIPLVLVIVFILVQTRPTLLRQANDTMTSDSQTRVQLIDTYFNERKLDALALTQVPSVQTFMALDPATTPPLIYKDGLIHATFALQAGLSRSKDYSYWALFNTKGNLIQSYPKGTPKRGDTYITPDQLTSIKTGNTIISPVYYDPGAKVASVDIYAPITSFPTPNVKTQFVGFMRATLKMDYIWKEIVQKDVGIHGKGSYAFIVDENGVIIADTNPDRLFTSIKPLSQTVQGQIMQQQRYGSQSQINGPYDTAIGDHTNNLNTAEIFQAKPAGQQDDFEIVRQPTTVVPWQYFVLSPVNSVTDIANQQRDNIFWLAGLAALVVAIGGLFVGLGISRPIMRAVERLRENSQALNILAQSQQDAAGEQVWVVDSSQVGLQSVQYYTDAAKVASEKLTNTTMLLKQHRGQLPPAQADQALDEIMRSSQYLVNALEYQNASNQKLATALKVATQVTEQLQTGATSATDAAEQLEQVVQELRSVVGR</sequence>
<reference evidence="9" key="1">
    <citation type="submission" date="2018-12" db="EMBL/GenBank/DDBJ databases">
        <title>Tengunoibacter tsumagoiensis gen. nov., sp. nov., Dictyobacter kobayashii sp. nov., D. alpinus sp. nov., and D. joshuensis sp. nov. and description of Dictyobacteraceae fam. nov. within the order Ktedonobacterales isolated from Tengu-no-mugimeshi.</title>
        <authorList>
            <person name="Wang C.M."/>
            <person name="Zheng Y."/>
            <person name="Sakai Y."/>
            <person name="Toyoda A."/>
            <person name="Minakuchi Y."/>
            <person name="Abe K."/>
            <person name="Yokota A."/>
            <person name="Yabe S."/>
        </authorList>
    </citation>
    <scope>NUCLEOTIDE SEQUENCE [LARGE SCALE GENOMIC DNA]</scope>
    <source>
        <strain evidence="9">Uno11</strain>
    </source>
</reference>
<evidence type="ECO:0000256" key="1">
    <source>
        <dbReference type="ARBA" id="ARBA00004651"/>
    </source>
</evidence>
<organism evidence="8 9">
    <name type="scientific">Dictyobacter kobayashii</name>
    <dbReference type="NCBI Taxonomy" id="2014872"/>
    <lineage>
        <taxon>Bacteria</taxon>
        <taxon>Bacillati</taxon>
        <taxon>Chloroflexota</taxon>
        <taxon>Ktedonobacteria</taxon>
        <taxon>Ktedonobacterales</taxon>
        <taxon>Dictyobacteraceae</taxon>
        <taxon>Dictyobacter</taxon>
    </lineage>
</organism>
<proteinExistence type="predicted"/>
<evidence type="ECO:0000256" key="5">
    <source>
        <dbReference type="ARBA" id="ARBA00023136"/>
    </source>
</evidence>
<evidence type="ECO:0000256" key="4">
    <source>
        <dbReference type="ARBA" id="ARBA00022989"/>
    </source>
</evidence>
<dbReference type="EMBL" id="BIFS01000001">
    <property type="protein sequence ID" value="GCE20684.1"/>
    <property type="molecule type" value="Genomic_DNA"/>
</dbReference>
<dbReference type="InterPro" id="IPR033479">
    <property type="entry name" value="dCache_1"/>
</dbReference>
<dbReference type="GO" id="GO:0005886">
    <property type="term" value="C:plasma membrane"/>
    <property type="evidence" value="ECO:0007669"/>
    <property type="project" value="UniProtKB-SubCell"/>
</dbReference>
<evidence type="ECO:0000256" key="6">
    <source>
        <dbReference type="SAM" id="Phobius"/>
    </source>
</evidence>
<dbReference type="AlphaFoldDB" id="A0A402ANT0"/>
<comment type="caution">
    <text evidence="8">The sequence shown here is derived from an EMBL/GenBank/DDBJ whole genome shotgun (WGS) entry which is preliminary data.</text>
</comment>
<evidence type="ECO:0000259" key="7">
    <source>
        <dbReference type="Pfam" id="PF02743"/>
    </source>
</evidence>
<dbReference type="RefSeq" id="WP_126552326.1">
    <property type="nucleotide sequence ID" value="NZ_BIFS01000001.1"/>
</dbReference>
<evidence type="ECO:0000313" key="8">
    <source>
        <dbReference type="EMBL" id="GCE20684.1"/>
    </source>
</evidence>
<feature type="transmembrane region" description="Helical" evidence="6">
    <location>
        <begin position="340"/>
        <end position="362"/>
    </location>
</feature>
<protein>
    <recommendedName>
        <fullName evidence="7">Cache domain-containing protein</fullName>
    </recommendedName>
</protein>
<dbReference type="Pfam" id="PF02743">
    <property type="entry name" value="dCache_1"/>
    <property type="match status" value="1"/>
</dbReference>
<keyword evidence="2" id="KW-1003">Cell membrane</keyword>
<evidence type="ECO:0000256" key="2">
    <source>
        <dbReference type="ARBA" id="ARBA00022475"/>
    </source>
</evidence>
<evidence type="ECO:0000313" key="9">
    <source>
        <dbReference type="Proteomes" id="UP000287188"/>
    </source>
</evidence>
<feature type="transmembrane region" description="Helical" evidence="6">
    <location>
        <begin position="21"/>
        <end position="41"/>
    </location>
</feature>
<dbReference type="Proteomes" id="UP000287188">
    <property type="component" value="Unassembled WGS sequence"/>
</dbReference>
<feature type="domain" description="Cache" evidence="7">
    <location>
        <begin position="47"/>
        <end position="265"/>
    </location>
</feature>
<keyword evidence="4 6" id="KW-1133">Transmembrane helix</keyword>
<dbReference type="OrthoDB" id="141860at2"/>
<evidence type="ECO:0000256" key="3">
    <source>
        <dbReference type="ARBA" id="ARBA00022692"/>
    </source>
</evidence>